<dbReference type="EMBL" id="CP025198">
    <property type="protein sequence ID" value="AXE38442.1"/>
    <property type="molecule type" value="Genomic_DNA"/>
</dbReference>
<organism evidence="4 5">
    <name type="scientific">Acidipropionibacterium virtanenii</name>
    <dbReference type="NCBI Taxonomy" id="2057246"/>
    <lineage>
        <taxon>Bacteria</taxon>
        <taxon>Bacillati</taxon>
        <taxon>Actinomycetota</taxon>
        <taxon>Actinomycetes</taxon>
        <taxon>Propionibacteriales</taxon>
        <taxon>Propionibacteriaceae</taxon>
        <taxon>Acidipropionibacterium</taxon>
    </lineage>
</organism>
<name>A0A344UT44_9ACTN</name>
<accession>A0A344UT44</accession>
<dbReference type="GO" id="GO:0003677">
    <property type="term" value="F:DNA binding"/>
    <property type="evidence" value="ECO:0007669"/>
    <property type="project" value="InterPro"/>
</dbReference>
<dbReference type="InterPro" id="IPR050206">
    <property type="entry name" value="FtsK/SpoIIIE/SftA"/>
</dbReference>
<dbReference type="AlphaFoldDB" id="A0A344UT44"/>
<dbReference type="InterPro" id="IPR002543">
    <property type="entry name" value="FtsK_dom"/>
</dbReference>
<dbReference type="SUPFAM" id="SSF52540">
    <property type="entry name" value="P-loop containing nucleoside triphosphate hydrolases"/>
    <property type="match status" value="1"/>
</dbReference>
<dbReference type="Gene3D" id="3.40.50.300">
    <property type="entry name" value="P-loop containing nucleotide triphosphate hydrolases"/>
    <property type="match status" value="1"/>
</dbReference>
<sequence length="345" mass="37401">MADVFPCGGVGLPFLGRANIWVTDTVEDGRSLLLTQQIIQHALSATFPGQLEVIVLDEALSGVAAPFTAANSGGEKLIMTVNTPEEFLKELAYLRDHVQAVNDVIQGLSDDLLTFRRSQGYPVEGYKLIVLSVDVSALNDRILDTLSVLMKAGPRAGVTFLIHSMTLGVNPFLLERCLVVTLDDGALAVNDRPLPGPWDPPDPRALIQTADQVARARAGATMDPIEFGQVQDISTMWSGSSRDGITFAVGRYGREIVEVTLGDEVNQRHNMLVTGAVGQGKSNLISVIVHSLCQRYSPDEVQLYMLDFKEGITLQQYLDEATGAYLPHARVRAPEKSVVCAVTRG</sequence>
<gene>
    <name evidence="4" type="ORF">JS278_01266</name>
</gene>
<evidence type="ECO:0000259" key="3">
    <source>
        <dbReference type="Pfam" id="PF01580"/>
    </source>
</evidence>
<dbReference type="KEGG" id="acij:JS278_01266"/>
<keyword evidence="2" id="KW-0067">ATP-binding</keyword>
<dbReference type="Pfam" id="PF01580">
    <property type="entry name" value="FtsK_SpoIIIE"/>
    <property type="match status" value="1"/>
</dbReference>
<feature type="domain" description="FtsK" evidence="3">
    <location>
        <begin position="248"/>
        <end position="318"/>
    </location>
</feature>
<reference evidence="4 5" key="1">
    <citation type="submission" date="2017-12" db="EMBL/GenBank/DDBJ databases">
        <title>The whole genome sequence of the Acidipropionibacterium virtanenii sp. nov. type strain JS278.</title>
        <authorList>
            <person name="Laine P."/>
            <person name="Deptula P."/>
            <person name="Varmanen P."/>
            <person name="Auvinen P."/>
        </authorList>
    </citation>
    <scope>NUCLEOTIDE SEQUENCE [LARGE SCALE GENOMIC DNA]</scope>
    <source>
        <strain evidence="4 5">JS278</strain>
    </source>
</reference>
<evidence type="ECO:0000256" key="1">
    <source>
        <dbReference type="ARBA" id="ARBA00022741"/>
    </source>
</evidence>
<keyword evidence="1" id="KW-0547">Nucleotide-binding</keyword>
<dbReference type="PANTHER" id="PTHR22683:SF41">
    <property type="entry name" value="DNA TRANSLOCASE FTSK"/>
    <property type="match status" value="1"/>
</dbReference>
<proteinExistence type="predicted"/>
<dbReference type="Proteomes" id="UP000251995">
    <property type="component" value="Chromosome"/>
</dbReference>
<keyword evidence="5" id="KW-1185">Reference proteome</keyword>
<protein>
    <recommendedName>
        <fullName evidence="3">FtsK domain-containing protein</fullName>
    </recommendedName>
</protein>
<dbReference type="InterPro" id="IPR027417">
    <property type="entry name" value="P-loop_NTPase"/>
</dbReference>
<evidence type="ECO:0000313" key="4">
    <source>
        <dbReference type="EMBL" id="AXE38442.1"/>
    </source>
</evidence>
<evidence type="ECO:0000313" key="5">
    <source>
        <dbReference type="Proteomes" id="UP000251995"/>
    </source>
</evidence>
<evidence type="ECO:0000256" key="2">
    <source>
        <dbReference type="ARBA" id="ARBA00022840"/>
    </source>
</evidence>
<dbReference type="PANTHER" id="PTHR22683">
    <property type="entry name" value="SPORULATION PROTEIN RELATED"/>
    <property type="match status" value="1"/>
</dbReference>
<dbReference type="GO" id="GO:0005524">
    <property type="term" value="F:ATP binding"/>
    <property type="evidence" value="ECO:0007669"/>
    <property type="project" value="UniProtKB-KW"/>
</dbReference>